<organism evidence="1">
    <name type="scientific">bioreactor metagenome</name>
    <dbReference type="NCBI Taxonomy" id="1076179"/>
    <lineage>
        <taxon>unclassified sequences</taxon>
        <taxon>metagenomes</taxon>
        <taxon>ecological metagenomes</taxon>
    </lineage>
</organism>
<accession>A0A645DNB2</accession>
<proteinExistence type="predicted"/>
<name>A0A645DNB2_9ZZZZ</name>
<evidence type="ECO:0000313" key="1">
    <source>
        <dbReference type="EMBL" id="MPM90777.1"/>
    </source>
</evidence>
<protein>
    <submittedName>
        <fullName evidence="1">Uncharacterized protein</fullName>
    </submittedName>
</protein>
<reference evidence="1" key="1">
    <citation type="submission" date="2019-08" db="EMBL/GenBank/DDBJ databases">
        <authorList>
            <person name="Kucharzyk K."/>
            <person name="Murdoch R.W."/>
            <person name="Higgins S."/>
            <person name="Loffler F."/>
        </authorList>
    </citation>
    <scope>NUCLEOTIDE SEQUENCE</scope>
</reference>
<sequence>MDVIGKWKFIDKVPSANQFYYGNPKCSDIDNIWLKELYFLPEGKGYWVIDGWTKGCFTTSFGYPKHTCRQNYSLHTKNGKNLMFIEMNDDYYRISHGGKPEIYVFEKISDKEYSRNNIRICDNTDMPFVFDAEVLGKWVVKDLIDSPDGFDPNTQKFPADGLFAKSVCFEKDGEAFSQYGEKPLYKQKWTKGFLLDEHNSISEAYHIREIDGVKYLFLEWKSGDYQFGGHKPYWHVFTRA</sequence>
<dbReference type="EMBL" id="VSSQ01037940">
    <property type="protein sequence ID" value="MPM90777.1"/>
    <property type="molecule type" value="Genomic_DNA"/>
</dbReference>
<comment type="caution">
    <text evidence="1">The sequence shown here is derived from an EMBL/GenBank/DDBJ whole genome shotgun (WGS) entry which is preliminary data.</text>
</comment>
<dbReference type="AlphaFoldDB" id="A0A645DNB2"/>
<gene>
    <name evidence="1" type="ORF">SDC9_137899</name>
</gene>